<reference evidence="2 3" key="1">
    <citation type="submission" date="2024-09" db="EMBL/GenBank/DDBJ databases">
        <authorList>
            <person name="Sun Q."/>
            <person name="Mori K."/>
        </authorList>
    </citation>
    <scope>NUCLEOTIDE SEQUENCE [LARGE SCALE GENOMIC DNA]</scope>
    <source>
        <strain evidence="2 3">NCAIM B.02610</strain>
    </source>
</reference>
<accession>A0ABV6KDQ3</accession>
<comment type="caution">
    <text evidence="2">The sequence shown here is derived from an EMBL/GenBank/DDBJ whole genome shotgun (WGS) entry which is preliminary data.</text>
</comment>
<protein>
    <submittedName>
        <fullName evidence="2">DUF2564 family protein</fullName>
    </submittedName>
</protein>
<evidence type="ECO:0000313" key="2">
    <source>
        <dbReference type="EMBL" id="MFC0471435.1"/>
    </source>
</evidence>
<keyword evidence="1" id="KW-0175">Coiled coil</keyword>
<feature type="coiled-coil region" evidence="1">
    <location>
        <begin position="33"/>
        <end position="60"/>
    </location>
</feature>
<proteinExistence type="predicted"/>
<evidence type="ECO:0000256" key="1">
    <source>
        <dbReference type="SAM" id="Coils"/>
    </source>
</evidence>
<dbReference type="EMBL" id="JBHLUX010000034">
    <property type="protein sequence ID" value="MFC0471435.1"/>
    <property type="molecule type" value="Genomic_DNA"/>
</dbReference>
<sequence>MPNEGSNQSGFNDIKQVEMSVLSAEHMVGKATRSMDEEQLAAATNALQDAKQQLHKAMSHQTGVDQAFFEMSNELLEKADHQLKEAKK</sequence>
<gene>
    <name evidence="2" type="ORF">ACFFHM_13280</name>
</gene>
<dbReference type="RefSeq" id="WP_335964169.1">
    <property type="nucleotide sequence ID" value="NZ_JAXBLX010000091.1"/>
</dbReference>
<dbReference type="Pfam" id="PF10819">
    <property type="entry name" value="DUF2564"/>
    <property type="match status" value="1"/>
</dbReference>
<name>A0ABV6KDQ3_9BACI</name>
<dbReference type="InterPro" id="IPR020314">
    <property type="entry name" value="Uncharacterised_YpzA"/>
</dbReference>
<dbReference type="Proteomes" id="UP001589838">
    <property type="component" value="Unassembled WGS sequence"/>
</dbReference>
<organism evidence="2 3">
    <name type="scientific">Halalkalibacter kiskunsagensis</name>
    <dbReference type="NCBI Taxonomy" id="1548599"/>
    <lineage>
        <taxon>Bacteria</taxon>
        <taxon>Bacillati</taxon>
        <taxon>Bacillota</taxon>
        <taxon>Bacilli</taxon>
        <taxon>Bacillales</taxon>
        <taxon>Bacillaceae</taxon>
        <taxon>Halalkalibacter</taxon>
    </lineage>
</organism>
<keyword evidence="3" id="KW-1185">Reference proteome</keyword>
<evidence type="ECO:0000313" key="3">
    <source>
        <dbReference type="Proteomes" id="UP001589838"/>
    </source>
</evidence>